<name>A0AAD7S2X2_9TELE</name>
<evidence type="ECO:0000313" key="3">
    <source>
        <dbReference type="Proteomes" id="UP001221898"/>
    </source>
</evidence>
<evidence type="ECO:0000313" key="2">
    <source>
        <dbReference type="EMBL" id="KAJ8394762.1"/>
    </source>
</evidence>
<dbReference type="EMBL" id="JAINUG010000122">
    <property type="protein sequence ID" value="KAJ8394762.1"/>
    <property type="molecule type" value="Genomic_DNA"/>
</dbReference>
<proteinExistence type="predicted"/>
<accession>A0AAD7S2X2</accession>
<protein>
    <submittedName>
        <fullName evidence="2">Uncharacterized protein</fullName>
    </submittedName>
</protein>
<feature type="compositionally biased region" description="Basic and acidic residues" evidence="1">
    <location>
        <begin position="1"/>
        <end position="11"/>
    </location>
</feature>
<gene>
    <name evidence="2" type="ORF">AAFF_G00041170</name>
</gene>
<keyword evidence="3" id="KW-1185">Reference proteome</keyword>
<evidence type="ECO:0000256" key="1">
    <source>
        <dbReference type="SAM" id="MobiDB-lite"/>
    </source>
</evidence>
<dbReference type="AlphaFoldDB" id="A0AAD7S2X2"/>
<dbReference type="Proteomes" id="UP001221898">
    <property type="component" value="Unassembled WGS sequence"/>
</dbReference>
<comment type="caution">
    <text evidence="2">The sequence shown here is derived from an EMBL/GenBank/DDBJ whole genome shotgun (WGS) entry which is preliminary data.</text>
</comment>
<reference evidence="2" key="1">
    <citation type="journal article" date="2023" name="Science">
        <title>Genome structures resolve the early diversification of teleost fishes.</title>
        <authorList>
            <person name="Parey E."/>
            <person name="Louis A."/>
            <person name="Montfort J."/>
            <person name="Bouchez O."/>
            <person name="Roques C."/>
            <person name="Iampietro C."/>
            <person name="Lluch J."/>
            <person name="Castinel A."/>
            <person name="Donnadieu C."/>
            <person name="Desvignes T."/>
            <person name="Floi Bucao C."/>
            <person name="Jouanno E."/>
            <person name="Wen M."/>
            <person name="Mejri S."/>
            <person name="Dirks R."/>
            <person name="Jansen H."/>
            <person name="Henkel C."/>
            <person name="Chen W.J."/>
            <person name="Zahm M."/>
            <person name="Cabau C."/>
            <person name="Klopp C."/>
            <person name="Thompson A.W."/>
            <person name="Robinson-Rechavi M."/>
            <person name="Braasch I."/>
            <person name="Lecointre G."/>
            <person name="Bobe J."/>
            <person name="Postlethwait J.H."/>
            <person name="Berthelot C."/>
            <person name="Roest Crollius H."/>
            <person name="Guiguen Y."/>
        </authorList>
    </citation>
    <scope>NUCLEOTIDE SEQUENCE</scope>
    <source>
        <strain evidence="2">NC1722</strain>
    </source>
</reference>
<organism evidence="2 3">
    <name type="scientific">Aldrovandia affinis</name>
    <dbReference type="NCBI Taxonomy" id="143900"/>
    <lineage>
        <taxon>Eukaryota</taxon>
        <taxon>Metazoa</taxon>
        <taxon>Chordata</taxon>
        <taxon>Craniata</taxon>
        <taxon>Vertebrata</taxon>
        <taxon>Euteleostomi</taxon>
        <taxon>Actinopterygii</taxon>
        <taxon>Neopterygii</taxon>
        <taxon>Teleostei</taxon>
        <taxon>Notacanthiformes</taxon>
        <taxon>Halosauridae</taxon>
        <taxon>Aldrovandia</taxon>
    </lineage>
</organism>
<feature type="region of interest" description="Disordered" evidence="1">
    <location>
        <begin position="1"/>
        <end position="23"/>
    </location>
</feature>
<sequence>MANGERGDRSGRPGGRYSSSQLGVRRRAWALGRRSTLPRPLAALRRLSVSPPFTVHRGSKAMTDVTSGSVFTFHRHATEEETISILPDMGGEDSETRLRHRSHTVSPPLPYWIDCRRDYAVLISMNLWW</sequence>